<gene>
    <name evidence="2" type="ORF">Cch02nite_22750</name>
</gene>
<dbReference type="PROSITE" id="PS51318">
    <property type="entry name" value="TAT"/>
    <property type="match status" value="1"/>
</dbReference>
<dbReference type="RefSeq" id="WP_191838247.1">
    <property type="nucleotide sequence ID" value="NZ_BAAALB010000003.1"/>
</dbReference>
<sequence length="318" mass="31779">MNRRRLALRLCATTIAATLLAASAGAPASALTLGNTGSGRPALALAGTRMYIAWAGSSGAAAAKQLVVGYSTSAGLRITKVPGAERVPQGEGAALDTDGTGVYVAWPAGDNGNTLTAAYTTGSALTCRTAFTGIVSAHAPALASDPAGVRHLAWTGPDGRLNVARLNTSACAGGGAMTLTNRVVLADTSVAGPALVYDDSGSSNLGLVLAWASGDGAHSVQIGSFTGSAALGHRSQVTAAVGSTAAPGLSSATADLYVTFRGDNGSVFYGYSEGCIPTCFHASDLGEQAGAGVGQPADGDYRYYTYFDLTGHLVISRL</sequence>
<feature type="chain" id="PRO_5038381974" evidence="1">
    <location>
        <begin position="22"/>
        <end position="318"/>
    </location>
</feature>
<keyword evidence="1" id="KW-0732">Signal</keyword>
<name>A0A8J3JXB0_9ACTN</name>
<dbReference type="Proteomes" id="UP000619293">
    <property type="component" value="Unassembled WGS sequence"/>
</dbReference>
<dbReference type="EMBL" id="BONG01000011">
    <property type="protein sequence ID" value="GIF88831.1"/>
    <property type="molecule type" value="Genomic_DNA"/>
</dbReference>
<evidence type="ECO:0000256" key="1">
    <source>
        <dbReference type="SAM" id="SignalP"/>
    </source>
</evidence>
<feature type="signal peptide" evidence="1">
    <location>
        <begin position="1"/>
        <end position="21"/>
    </location>
</feature>
<comment type="caution">
    <text evidence="2">The sequence shown here is derived from an EMBL/GenBank/DDBJ whole genome shotgun (WGS) entry which is preliminary data.</text>
</comment>
<evidence type="ECO:0000313" key="2">
    <source>
        <dbReference type="EMBL" id="GIF88831.1"/>
    </source>
</evidence>
<protein>
    <submittedName>
        <fullName evidence="2">Uncharacterized protein</fullName>
    </submittedName>
</protein>
<evidence type="ECO:0000313" key="3">
    <source>
        <dbReference type="Proteomes" id="UP000619293"/>
    </source>
</evidence>
<accession>A0A8J3JXB0</accession>
<organism evidence="2 3">
    <name type="scientific">Catellatospora chokoriensis</name>
    <dbReference type="NCBI Taxonomy" id="310353"/>
    <lineage>
        <taxon>Bacteria</taxon>
        <taxon>Bacillati</taxon>
        <taxon>Actinomycetota</taxon>
        <taxon>Actinomycetes</taxon>
        <taxon>Micromonosporales</taxon>
        <taxon>Micromonosporaceae</taxon>
        <taxon>Catellatospora</taxon>
    </lineage>
</organism>
<dbReference type="AlphaFoldDB" id="A0A8J3JXB0"/>
<reference evidence="2 3" key="1">
    <citation type="submission" date="2021-01" db="EMBL/GenBank/DDBJ databases">
        <title>Whole genome shotgun sequence of Catellatospora chokoriensis NBRC 107358.</title>
        <authorList>
            <person name="Komaki H."/>
            <person name="Tamura T."/>
        </authorList>
    </citation>
    <scope>NUCLEOTIDE SEQUENCE [LARGE SCALE GENOMIC DNA]</scope>
    <source>
        <strain evidence="2 3">NBRC 107358</strain>
    </source>
</reference>
<proteinExistence type="predicted"/>
<dbReference type="InterPro" id="IPR006311">
    <property type="entry name" value="TAT_signal"/>
</dbReference>
<keyword evidence="3" id="KW-1185">Reference proteome</keyword>